<dbReference type="FunFam" id="3.30.1060.10:FF:000007">
    <property type="entry name" value="Peptide methionine sulfoxide reductase msrA/msrB"/>
    <property type="match status" value="1"/>
</dbReference>
<comment type="caution">
    <text evidence="9">Lacks conserved residue(s) required for the propagation of feature annotation.</text>
</comment>
<comment type="function">
    <text evidence="5 10">Has an important function as a repair enzyme for proteins that have been inactivated by oxidation. Catalyzes the reversible oxidation-reduction of methionine sulfoxide in proteins to methionine.</text>
</comment>
<evidence type="ECO:0000256" key="4">
    <source>
        <dbReference type="ARBA" id="ARBA00023268"/>
    </source>
</evidence>
<dbReference type="GO" id="GO:0006979">
    <property type="term" value="P:response to oxidative stress"/>
    <property type="evidence" value="ECO:0007669"/>
    <property type="project" value="InterPro"/>
</dbReference>
<comment type="similarity">
    <text evidence="2">In the N-terminal section; belongs to the MsrA Met sulfoxide reductase family.</text>
</comment>
<accession>A0A6A8V6F4</accession>
<evidence type="ECO:0000313" key="13">
    <source>
        <dbReference type="EMBL" id="MTS01555.1"/>
    </source>
</evidence>
<evidence type="ECO:0000313" key="12">
    <source>
        <dbReference type="EMBL" id="MTR65727.1"/>
    </source>
</evidence>
<dbReference type="HAMAP" id="MF_01400">
    <property type="entry name" value="MsrB"/>
    <property type="match status" value="1"/>
</dbReference>
<comment type="similarity">
    <text evidence="9">Belongs to the MsrB Met sulfoxide reductase family.</text>
</comment>
<keyword evidence="3 9" id="KW-0560">Oxidoreductase</keyword>
<comment type="catalytic activity">
    <reaction evidence="7 9">
        <text>L-methionyl-[protein] + [thioredoxin]-disulfide + H2O = L-methionyl-(R)-S-oxide-[protein] + [thioredoxin]-dithiol</text>
        <dbReference type="Rhea" id="RHEA:24164"/>
        <dbReference type="Rhea" id="RHEA-COMP:10698"/>
        <dbReference type="Rhea" id="RHEA-COMP:10700"/>
        <dbReference type="Rhea" id="RHEA-COMP:12313"/>
        <dbReference type="Rhea" id="RHEA-COMP:12314"/>
        <dbReference type="ChEBI" id="CHEBI:15377"/>
        <dbReference type="ChEBI" id="CHEBI:16044"/>
        <dbReference type="ChEBI" id="CHEBI:29950"/>
        <dbReference type="ChEBI" id="CHEBI:45764"/>
        <dbReference type="ChEBI" id="CHEBI:50058"/>
        <dbReference type="EC" id="1.8.4.12"/>
    </reaction>
</comment>
<gene>
    <name evidence="9 13" type="primary">msrB</name>
    <name evidence="10" type="synonym">msrA</name>
    <name evidence="12" type="ORF">GMC73_00240</name>
    <name evidence="13" type="ORF">GMC90_06930</name>
</gene>
<comment type="catalytic activity">
    <reaction evidence="6 10">
        <text>L-methionyl-[protein] + [thioredoxin]-disulfide + H2O = L-methionyl-(S)-S-oxide-[protein] + [thioredoxin]-dithiol</text>
        <dbReference type="Rhea" id="RHEA:14217"/>
        <dbReference type="Rhea" id="RHEA-COMP:10698"/>
        <dbReference type="Rhea" id="RHEA-COMP:10700"/>
        <dbReference type="Rhea" id="RHEA-COMP:12313"/>
        <dbReference type="Rhea" id="RHEA-COMP:12315"/>
        <dbReference type="ChEBI" id="CHEBI:15377"/>
        <dbReference type="ChEBI" id="CHEBI:16044"/>
        <dbReference type="ChEBI" id="CHEBI:29950"/>
        <dbReference type="ChEBI" id="CHEBI:44120"/>
        <dbReference type="ChEBI" id="CHEBI:50058"/>
        <dbReference type="EC" id="1.8.4.11"/>
    </reaction>
</comment>
<dbReference type="SUPFAM" id="SSF51316">
    <property type="entry name" value="Mss4-like"/>
    <property type="match status" value="1"/>
</dbReference>
<dbReference type="RefSeq" id="WP_004219819.1">
    <property type="nucleotide sequence ID" value="NZ_JASHEF010000005.1"/>
</dbReference>
<evidence type="ECO:0000313" key="14">
    <source>
        <dbReference type="Proteomes" id="UP000460220"/>
    </source>
</evidence>
<dbReference type="Gene3D" id="2.170.150.20">
    <property type="entry name" value="Peptide methionine sulfoxide reductase"/>
    <property type="match status" value="1"/>
</dbReference>
<evidence type="ECO:0000256" key="6">
    <source>
        <dbReference type="ARBA" id="ARBA00047806"/>
    </source>
</evidence>
<dbReference type="FunFam" id="2.170.150.20:FF:000003">
    <property type="entry name" value="Peptide methionine sulfoxide reductase MsrB"/>
    <property type="match status" value="1"/>
</dbReference>
<dbReference type="InterPro" id="IPR002569">
    <property type="entry name" value="Met_Sox_Rdtase_MsrA_dom"/>
</dbReference>
<dbReference type="GO" id="GO:0005737">
    <property type="term" value="C:cytoplasm"/>
    <property type="evidence" value="ECO:0007669"/>
    <property type="project" value="TreeGrafter"/>
</dbReference>
<comment type="caution">
    <text evidence="13">The sequence shown here is derived from an EMBL/GenBank/DDBJ whole genome shotgun (WGS) entry which is preliminary data.</text>
</comment>
<name>A0A6A8V6F4_STRPA</name>
<feature type="active site" description="Nucleophile" evidence="9">
    <location>
        <position position="347"/>
    </location>
</feature>
<evidence type="ECO:0000256" key="5">
    <source>
        <dbReference type="ARBA" id="ARBA00024679"/>
    </source>
</evidence>
<dbReference type="InterPro" id="IPR011057">
    <property type="entry name" value="Mss4-like_sf"/>
</dbReference>
<dbReference type="InterPro" id="IPR028427">
    <property type="entry name" value="Met_Sox_Rdtase_MsrB"/>
</dbReference>
<protein>
    <recommendedName>
        <fullName evidence="9 10">Multifunctional fusion protein</fullName>
    </recommendedName>
    <domain>
        <recommendedName>
            <fullName evidence="10">Peptide methionine sulfoxide reductase MsrA</fullName>
            <shortName evidence="10">Protein-methionine-S-oxide reductase</shortName>
            <ecNumber evidence="10">1.8.4.11</ecNumber>
        </recommendedName>
        <alternativeName>
            <fullName evidence="10">Peptide-methionine (S)-S-oxide reductase</fullName>
            <shortName evidence="10">Peptide Met(O) reductase</shortName>
        </alternativeName>
    </domain>
    <domain>
        <recommendedName>
            <fullName evidence="9">Peptide methionine sulfoxide reductase MsrB</fullName>
            <ecNumber evidence="9">1.8.4.12</ecNumber>
        </recommendedName>
        <alternativeName>
            <fullName evidence="9">Peptide-methionine (R)-S-oxide reductase</fullName>
        </alternativeName>
    </domain>
</protein>
<dbReference type="HAMAP" id="MF_01401">
    <property type="entry name" value="MsrA"/>
    <property type="match status" value="1"/>
</dbReference>
<keyword evidence="4" id="KW-0511">Multifunctional enzyme</keyword>
<dbReference type="InterPro" id="IPR036509">
    <property type="entry name" value="Met_Sox_Rdtase_MsrA_sf"/>
</dbReference>
<dbReference type="PROSITE" id="PS51790">
    <property type="entry name" value="MSRB"/>
    <property type="match status" value="1"/>
</dbReference>
<proteinExistence type="inferred from homology"/>
<feature type="active site" evidence="10">
    <location>
        <position position="73"/>
    </location>
</feature>
<dbReference type="PANTHER" id="PTHR10173:SF59">
    <property type="entry name" value="PEPTIDE METHIONINE SULFOXIDE REDUCTASE MSRA_MSRB"/>
    <property type="match status" value="1"/>
</dbReference>
<evidence type="ECO:0000256" key="9">
    <source>
        <dbReference type="HAMAP-Rule" id="MF_01400"/>
    </source>
</evidence>
<dbReference type="AlphaFoldDB" id="A0A6A8V6F4"/>
<evidence type="ECO:0000256" key="3">
    <source>
        <dbReference type="ARBA" id="ARBA00023002"/>
    </source>
</evidence>
<dbReference type="EMBL" id="WMZE01000002">
    <property type="protein sequence ID" value="MTS01555.1"/>
    <property type="molecule type" value="Genomic_DNA"/>
</dbReference>
<evidence type="ECO:0000256" key="1">
    <source>
        <dbReference type="ARBA" id="ARBA00008076"/>
    </source>
</evidence>
<comment type="catalytic activity">
    <reaction evidence="8 10">
        <text>[thioredoxin]-disulfide + L-methionine + H2O = L-methionine (S)-S-oxide + [thioredoxin]-dithiol</text>
        <dbReference type="Rhea" id="RHEA:19993"/>
        <dbReference type="Rhea" id="RHEA-COMP:10698"/>
        <dbReference type="Rhea" id="RHEA-COMP:10700"/>
        <dbReference type="ChEBI" id="CHEBI:15377"/>
        <dbReference type="ChEBI" id="CHEBI:29950"/>
        <dbReference type="ChEBI" id="CHEBI:50058"/>
        <dbReference type="ChEBI" id="CHEBI:57844"/>
        <dbReference type="ChEBI" id="CHEBI:58772"/>
        <dbReference type="EC" id="1.8.4.11"/>
    </reaction>
</comment>
<dbReference type="Gene3D" id="3.30.1060.10">
    <property type="entry name" value="Peptide methionine sulphoxide reductase MsrA"/>
    <property type="match status" value="1"/>
</dbReference>
<dbReference type="EMBL" id="WMYY01000001">
    <property type="protein sequence ID" value="MTR65727.1"/>
    <property type="molecule type" value="Genomic_DNA"/>
</dbReference>
<dbReference type="PANTHER" id="PTHR10173">
    <property type="entry name" value="METHIONINE SULFOXIDE REDUCTASE"/>
    <property type="match status" value="1"/>
</dbReference>
<dbReference type="NCBIfam" id="TIGR00401">
    <property type="entry name" value="msrA"/>
    <property type="match status" value="1"/>
</dbReference>
<feature type="domain" description="MsrB" evidence="11">
    <location>
        <begin position="235"/>
        <end position="358"/>
    </location>
</feature>
<evidence type="ECO:0000256" key="2">
    <source>
        <dbReference type="ARBA" id="ARBA00011017"/>
    </source>
</evidence>
<evidence type="ECO:0000256" key="8">
    <source>
        <dbReference type="ARBA" id="ARBA00048782"/>
    </source>
</evidence>
<organism evidence="13">
    <name type="scientific">Streptococcus parasanguinis</name>
    <dbReference type="NCBI Taxonomy" id="1318"/>
    <lineage>
        <taxon>Bacteria</taxon>
        <taxon>Bacillati</taxon>
        <taxon>Bacillota</taxon>
        <taxon>Bacilli</taxon>
        <taxon>Lactobacillales</taxon>
        <taxon>Streptococcaceae</taxon>
        <taxon>Streptococcus</taxon>
    </lineage>
</organism>
<dbReference type="EC" id="1.8.4.11" evidence="10"/>
<evidence type="ECO:0000259" key="11">
    <source>
        <dbReference type="PROSITE" id="PS51790"/>
    </source>
</evidence>
<dbReference type="SUPFAM" id="SSF55068">
    <property type="entry name" value="Peptide methionine sulfoxide reductase"/>
    <property type="match status" value="1"/>
</dbReference>
<dbReference type="EC" id="1.8.4.12" evidence="9"/>
<dbReference type="Pfam" id="PF01641">
    <property type="entry name" value="SelR"/>
    <property type="match status" value="1"/>
</dbReference>
<evidence type="ECO:0000256" key="7">
    <source>
        <dbReference type="ARBA" id="ARBA00048488"/>
    </source>
</evidence>
<comment type="similarity">
    <text evidence="10">Belongs to the MsrA Met sulfoxide reductase family.</text>
</comment>
<evidence type="ECO:0000256" key="10">
    <source>
        <dbReference type="HAMAP-Rule" id="MF_01401"/>
    </source>
</evidence>
<comment type="similarity">
    <text evidence="1">In the C-terminal section; belongs to the MsrB Met sulfoxide reductase family.</text>
</comment>
<dbReference type="Pfam" id="PF01625">
    <property type="entry name" value="PMSR"/>
    <property type="match status" value="1"/>
</dbReference>
<dbReference type="NCBIfam" id="TIGR00357">
    <property type="entry name" value="peptide-methionine (R)-S-oxide reductase MsrB"/>
    <property type="match status" value="1"/>
</dbReference>
<dbReference type="GO" id="GO:0033743">
    <property type="term" value="F:peptide-methionine (R)-S-oxide reductase activity"/>
    <property type="evidence" value="ECO:0007669"/>
    <property type="project" value="UniProtKB-UniRule"/>
</dbReference>
<dbReference type="GO" id="GO:0008113">
    <property type="term" value="F:peptide-methionine (S)-S-oxide reductase activity"/>
    <property type="evidence" value="ECO:0007669"/>
    <property type="project" value="UniProtKB-UniRule"/>
</dbReference>
<dbReference type="InterPro" id="IPR002579">
    <property type="entry name" value="Met_Sox_Rdtase_MsrB_dom"/>
</dbReference>
<dbReference type="GO" id="GO:0030091">
    <property type="term" value="P:protein repair"/>
    <property type="evidence" value="ECO:0007669"/>
    <property type="project" value="InterPro"/>
</dbReference>
<reference evidence="13 14" key="1">
    <citation type="journal article" date="2019" name="Nat. Med.">
        <title>A library of human gut bacterial isolates paired with longitudinal multiomics data enables mechanistic microbiome research.</title>
        <authorList>
            <person name="Poyet M."/>
            <person name="Groussin M."/>
            <person name="Gibbons S.M."/>
            <person name="Avila-Pacheco J."/>
            <person name="Jiang X."/>
            <person name="Kearney S.M."/>
            <person name="Perrotta A.R."/>
            <person name="Berdy B."/>
            <person name="Zhao S."/>
            <person name="Lieberman T.D."/>
            <person name="Swanson P.K."/>
            <person name="Smith M."/>
            <person name="Roesemann S."/>
            <person name="Alexander J.E."/>
            <person name="Rich S.A."/>
            <person name="Livny J."/>
            <person name="Vlamakis H."/>
            <person name="Clish C."/>
            <person name="Bullock K."/>
            <person name="Deik A."/>
            <person name="Scott J."/>
            <person name="Pierce K.A."/>
            <person name="Xavier R.J."/>
            <person name="Alm E.J."/>
        </authorList>
    </citation>
    <scope>NUCLEOTIDE SEQUENCE</scope>
    <source>
        <strain evidence="12 14">BIOML-A12</strain>
        <strain evidence="13">BIOML-A6</strain>
    </source>
</reference>
<dbReference type="Proteomes" id="UP000460220">
    <property type="component" value="Unassembled WGS sequence"/>
</dbReference>
<sequence length="373" mass="42484">METKWKVFAILLVGLLFIGFFFFSKGSNGMDQSETSTEMIKKASMSQTPVAKKETNEKVDPKDQREIYLAGGCFWGVEEYFSRVPGVIDAVSGYANGKGETTKYELVPQTGHAETVHITYNVKQVSLKELLLHYFRIIDPTSKNRQGNDQGTQYRTGVYYVSQEDLPTINQVFEEVAKKYDKPLAVEKEPLTNFIKAEDYHQDYLKKHPNGYCHIDVNQASYPVIDASRYSKPSDEEIKKKLSPEEYAVTQKNDTERAFSNRYWDQFDAGIYVDVVTGEPLFSSKDKFDSGCGWPSFSRPISPDVAIYKEDKSFNMTRTEVRSRVGNSHLGHVFTDGPKEKGGLRYCINSLSITFIPKAEMKEKGYGYLLDYV</sequence>